<dbReference type="NCBIfam" id="TIGR00797">
    <property type="entry name" value="matE"/>
    <property type="match status" value="1"/>
</dbReference>
<protein>
    <submittedName>
        <fullName evidence="8">Putative FMN/FAD exporter YeeO</fullName>
    </submittedName>
</protein>
<feature type="transmembrane region" description="Helical" evidence="7">
    <location>
        <begin position="396"/>
        <end position="417"/>
    </location>
</feature>
<evidence type="ECO:0000256" key="5">
    <source>
        <dbReference type="ARBA" id="ARBA00022989"/>
    </source>
</evidence>
<feature type="transmembrane region" description="Helical" evidence="7">
    <location>
        <begin position="137"/>
        <end position="158"/>
    </location>
</feature>
<keyword evidence="2" id="KW-0813">Transport</keyword>
<organism evidence="8">
    <name type="scientific">bioreactor metagenome</name>
    <dbReference type="NCBI Taxonomy" id="1076179"/>
    <lineage>
        <taxon>unclassified sequences</taxon>
        <taxon>metagenomes</taxon>
        <taxon>ecological metagenomes</taxon>
    </lineage>
</organism>
<dbReference type="GO" id="GO:0005886">
    <property type="term" value="C:plasma membrane"/>
    <property type="evidence" value="ECO:0007669"/>
    <property type="project" value="UniProtKB-SubCell"/>
</dbReference>
<comment type="subcellular location">
    <subcellularLocation>
        <location evidence="1">Cell membrane</location>
        <topology evidence="1">Multi-pass membrane protein</topology>
    </subcellularLocation>
</comment>
<evidence type="ECO:0000313" key="8">
    <source>
        <dbReference type="EMBL" id="MPL98407.1"/>
    </source>
</evidence>
<feature type="transmembrane region" description="Helical" evidence="7">
    <location>
        <begin position="20"/>
        <end position="39"/>
    </location>
</feature>
<comment type="caution">
    <text evidence="8">The sequence shown here is derived from an EMBL/GenBank/DDBJ whole genome shotgun (WGS) entry which is preliminary data.</text>
</comment>
<feature type="transmembrane region" description="Helical" evidence="7">
    <location>
        <begin position="95"/>
        <end position="117"/>
    </location>
</feature>
<feature type="transmembrane region" description="Helical" evidence="7">
    <location>
        <begin position="170"/>
        <end position="189"/>
    </location>
</feature>
<keyword evidence="3" id="KW-1003">Cell membrane</keyword>
<feature type="transmembrane region" description="Helical" evidence="7">
    <location>
        <begin position="325"/>
        <end position="345"/>
    </location>
</feature>
<proteinExistence type="predicted"/>
<evidence type="ECO:0000256" key="4">
    <source>
        <dbReference type="ARBA" id="ARBA00022692"/>
    </source>
</evidence>
<feature type="transmembrane region" description="Helical" evidence="7">
    <location>
        <begin position="51"/>
        <end position="74"/>
    </location>
</feature>
<keyword evidence="6 7" id="KW-0472">Membrane</keyword>
<dbReference type="CDD" id="cd13134">
    <property type="entry name" value="MATE_like_8"/>
    <property type="match status" value="1"/>
</dbReference>
<dbReference type="AlphaFoldDB" id="A0A644W491"/>
<name>A0A644W491_9ZZZZ</name>
<evidence type="ECO:0000256" key="1">
    <source>
        <dbReference type="ARBA" id="ARBA00004651"/>
    </source>
</evidence>
<sequence>MILSYLNDLFEDKKFLRKTITIGIPIAMQALLNTTLNLVDTMMIGSLGESAIAAVGLANKVFFVFTLLLFGVVSGSSILTAQYWGKRDVKNIRRVLGVSLIIGVTASVIFMAAGLFIPNIVMRIFTPSESTIAVGSSYLFIVALSYPLTAVTNCYIALLRATNKVKAPVFISIVSIGVNVILNYTFIFGNFGAPELGVRGAAIATVIARLVEAISILSVVYIDKGAAAAKIKELIDFDKEFIKRYFVTVSPVIANEFIWGLGVTMYSLVYGRMGDEAVASITITQNVEQICVVLFQGLSSATAVILGNELGANKLNNAEKHAKSFFTLQLMLALVMGIICILIRTPLIRLFSVPNNVASDITKCLTVFVCYLPFRTFNLVNIVGVLRSGGDTKASLLLDMTGVWCVGIPFAFLGGIVLGLPIYYVYAMITLEEVYKFILGFRRYKQKKWLKNIVGV</sequence>
<evidence type="ECO:0000256" key="6">
    <source>
        <dbReference type="ARBA" id="ARBA00023136"/>
    </source>
</evidence>
<dbReference type="InterPro" id="IPR047135">
    <property type="entry name" value="YsiQ"/>
</dbReference>
<evidence type="ECO:0000256" key="2">
    <source>
        <dbReference type="ARBA" id="ARBA00022448"/>
    </source>
</evidence>
<evidence type="ECO:0000256" key="7">
    <source>
        <dbReference type="SAM" id="Phobius"/>
    </source>
</evidence>
<feature type="transmembrane region" description="Helical" evidence="7">
    <location>
        <begin position="365"/>
        <end position="384"/>
    </location>
</feature>
<dbReference type="Pfam" id="PF01554">
    <property type="entry name" value="MatE"/>
    <property type="match status" value="2"/>
</dbReference>
<keyword evidence="5 7" id="KW-1133">Transmembrane helix</keyword>
<gene>
    <name evidence="8" type="primary">yeeO_9</name>
    <name evidence="8" type="ORF">SDC9_44612</name>
</gene>
<dbReference type="PANTHER" id="PTHR42925">
    <property type="entry name" value="MULTIDRUG AND TOXIN EFFLUX PROTEIN MATE FAMILY"/>
    <property type="match status" value="1"/>
</dbReference>
<reference evidence="8" key="1">
    <citation type="submission" date="2019-08" db="EMBL/GenBank/DDBJ databases">
        <authorList>
            <person name="Kucharzyk K."/>
            <person name="Murdoch R.W."/>
            <person name="Higgins S."/>
            <person name="Loffler F."/>
        </authorList>
    </citation>
    <scope>NUCLEOTIDE SEQUENCE</scope>
</reference>
<dbReference type="PIRSF" id="PIRSF006603">
    <property type="entry name" value="DinF"/>
    <property type="match status" value="1"/>
</dbReference>
<feature type="transmembrane region" description="Helical" evidence="7">
    <location>
        <begin position="201"/>
        <end position="222"/>
    </location>
</feature>
<dbReference type="InterPro" id="IPR048279">
    <property type="entry name" value="MdtK-like"/>
</dbReference>
<accession>A0A644W491</accession>
<keyword evidence="4 7" id="KW-0812">Transmembrane</keyword>
<dbReference type="PANTHER" id="PTHR42925:SF2">
    <property type="entry name" value="NA+ DRIVEN MULTIDRUG EFFLUX PUMP"/>
    <property type="match status" value="1"/>
</dbReference>
<dbReference type="InterPro" id="IPR002528">
    <property type="entry name" value="MATE_fam"/>
</dbReference>
<dbReference type="GO" id="GO:0042910">
    <property type="term" value="F:xenobiotic transmembrane transporter activity"/>
    <property type="evidence" value="ECO:0007669"/>
    <property type="project" value="InterPro"/>
</dbReference>
<dbReference type="EMBL" id="VSSQ01000606">
    <property type="protein sequence ID" value="MPL98407.1"/>
    <property type="molecule type" value="Genomic_DNA"/>
</dbReference>
<evidence type="ECO:0000256" key="3">
    <source>
        <dbReference type="ARBA" id="ARBA00022475"/>
    </source>
</evidence>
<dbReference type="GO" id="GO:0015297">
    <property type="term" value="F:antiporter activity"/>
    <property type="evidence" value="ECO:0007669"/>
    <property type="project" value="InterPro"/>
</dbReference>